<dbReference type="GO" id="GO:0005525">
    <property type="term" value="F:GTP binding"/>
    <property type="evidence" value="ECO:0007669"/>
    <property type="project" value="UniProtKB-UniRule"/>
</dbReference>
<dbReference type="SUPFAM" id="SSF54980">
    <property type="entry name" value="EF-G C-terminal domain-like"/>
    <property type="match status" value="2"/>
</dbReference>
<dbReference type="FunFam" id="3.30.70.2570:FF:000001">
    <property type="entry name" value="Translation factor GUF1, mitochondrial"/>
    <property type="match status" value="1"/>
</dbReference>
<comment type="catalytic activity">
    <reaction evidence="8 12">
        <text>GTP + H2O = GDP + phosphate + H(+)</text>
        <dbReference type="Rhea" id="RHEA:19669"/>
        <dbReference type="ChEBI" id="CHEBI:15377"/>
        <dbReference type="ChEBI" id="CHEBI:15378"/>
        <dbReference type="ChEBI" id="CHEBI:37565"/>
        <dbReference type="ChEBI" id="CHEBI:43474"/>
        <dbReference type="ChEBI" id="CHEBI:58189"/>
        <dbReference type="EC" id="3.6.5.n1"/>
    </reaction>
</comment>
<feature type="binding site" evidence="12">
    <location>
        <begin position="18"/>
        <end position="23"/>
    </location>
    <ligand>
        <name>GTP</name>
        <dbReference type="ChEBI" id="CHEBI:37565"/>
    </ligand>
</feature>
<dbReference type="PROSITE" id="PS00301">
    <property type="entry name" value="G_TR_1"/>
    <property type="match status" value="1"/>
</dbReference>
<dbReference type="Pfam" id="PF00679">
    <property type="entry name" value="EFG_C"/>
    <property type="match status" value="1"/>
</dbReference>
<dbReference type="Gene3D" id="3.30.70.870">
    <property type="entry name" value="Elongation Factor G (Translational Gtpase), domain 3"/>
    <property type="match status" value="1"/>
</dbReference>
<dbReference type="FunFam" id="3.40.50.300:FF:000078">
    <property type="entry name" value="Elongation factor 4"/>
    <property type="match status" value="1"/>
</dbReference>
<dbReference type="InterPro" id="IPR000795">
    <property type="entry name" value="T_Tr_GTP-bd_dom"/>
</dbReference>
<dbReference type="InterPro" id="IPR035654">
    <property type="entry name" value="LepA_IV"/>
</dbReference>
<comment type="similarity">
    <text evidence="10">Belongs to the GTP-binding elongation factor family. LepA subfamily.</text>
</comment>
<keyword evidence="4 12" id="KW-0378">Hydrolase</keyword>
<dbReference type="Proteomes" id="UP000253805">
    <property type="component" value="Unassembled WGS sequence"/>
</dbReference>
<dbReference type="PANTHER" id="PTHR43512">
    <property type="entry name" value="TRANSLATION FACTOR GUF1-RELATED"/>
    <property type="match status" value="1"/>
</dbReference>
<dbReference type="InterPro" id="IPR013842">
    <property type="entry name" value="LepA_CTD"/>
</dbReference>
<evidence type="ECO:0000256" key="5">
    <source>
        <dbReference type="ARBA" id="ARBA00022917"/>
    </source>
</evidence>
<dbReference type="NCBIfam" id="TIGR00231">
    <property type="entry name" value="small_GTP"/>
    <property type="match status" value="1"/>
</dbReference>
<keyword evidence="14" id="KW-0251">Elongation factor</keyword>
<reference evidence="14 15" key="1">
    <citation type="journal article" date="2018" name="Elife">
        <title>Discovery and characterization of a prevalent human gut bacterial enzyme sufficient for the inactivation of a family of plant toxins.</title>
        <authorList>
            <person name="Koppel N."/>
            <person name="Bisanz J.E."/>
            <person name="Pandelia M.E."/>
            <person name="Turnbaugh P.J."/>
            <person name="Balskus E.P."/>
        </authorList>
    </citation>
    <scope>NUCLEOTIDE SEQUENCE [LARGE SCALE GENOMIC DNA]</scope>
    <source>
        <strain evidence="14 15">OB21 GAM 11</strain>
    </source>
</reference>
<dbReference type="Gene3D" id="3.30.70.240">
    <property type="match status" value="1"/>
</dbReference>
<evidence type="ECO:0000256" key="8">
    <source>
        <dbReference type="ARBA" id="ARBA00050293"/>
    </source>
</evidence>
<evidence type="ECO:0000256" key="12">
    <source>
        <dbReference type="HAMAP-Rule" id="MF_00071"/>
    </source>
</evidence>
<dbReference type="GO" id="GO:0045727">
    <property type="term" value="P:positive regulation of translation"/>
    <property type="evidence" value="ECO:0007669"/>
    <property type="project" value="UniProtKB-UniRule"/>
</dbReference>
<dbReference type="InterPro" id="IPR009000">
    <property type="entry name" value="Transl_B-barrel_sf"/>
</dbReference>
<feature type="domain" description="Tr-type G" evidence="13">
    <location>
        <begin position="6"/>
        <end position="188"/>
    </location>
</feature>
<feature type="binding site" evidence="12">
    <location>
        <begin position="135"/>
        <end position="138"/>
    </location>
    <ligand>
        <name>GTP</name>
        <dbReference type="ChEBI" id="CHEBI:37565"/>
    </ligand>
</feature>
<dbReference type="Gene3D" id="2.40.30.10">
    <property type="entry name" value="Translation factors"/>
    <property type="match status" value="1"/>
</dbReference>
<keyword evidence="7 12" id="KW-0472">Membrane</keyword>
<evidence type="ECO:0000256" key="9">
    <source>
        <dbReference type="ARBA" id="ARBA00057626"/>
    </source>
</evidence>
<evidence type="ECO:0000259" key="13">
    <source>
        <dbReference type="PROSITE" id="PS51722"/>
    </source>
</evidence>
<comment type="function">
    <text evidence="9 12">Required for accurate and efficient protein synthesis under certain stress conditions. May act as a fidelity factor of the translation reaction, by catalyzing a one-codon backward translocation of tRNAs on improperly translocated ribosomes. Back-translocation proceeds from a post-translocation (POST) complex to a pre-translocation (PRE) complex, thus giving elongation factor G a second chance to translocate the tRNAs correctly. Binds to ribosomes in a GTP-dependent manner.</text>
</comment>
<evidence type="ECO:0000256" key="4">
    <source>
        <dbReference type="ARBA" id="ARBA00022801"/>
    </source>
</evidence>
<evidence type="ECO:0000313" key="14">
    <source>
        <dbReference type="EMBL" id="RDC46607.1"/>
    </source>
</evidence>
<dbReference type="InterPro" id="IPR038363">
    <property type="entry name" value="LepA_C_sf"/>
</dbReference>
<dbReference type="GO" id="GO:0003924">
    <property type="term" value="F:GTPase activity"/>
    <property type="evidence" value="ECO:0007669"/>
    <property type="project" value="UniProtKB-UniRule"/>
</dbReference>
<comment type="caution">
    <text evidence="14">The sequence shown here is derived from an EMBL/GenBank/DDBJ whole genome shotgun (WGS) entry which is preliminary data.</text>
</comment>
<dbReference type="FunFam" id="2.40.30.10:FF:000015">
    <property type="entry name" value="Translation factor GUF1, mitochondrial"/>
    <property type="match status" value="1"/>
</dbReference>
<protein>
    <recommendedName>
        <fullName evidence="11 12">Elongation factor 4</fullName>
        <shortName evidence="12">EF-4</shortName>
        <ecNumber evidence="11 12">3.6.5.n1</ecNumber>
    </recommendedName>
    <alternativeName>
        <fullName evidence="12">Ribosomal back-translocase LepA</fullName>
    </alternativeName>
</protein>
<dbReference type="RefSeq" id="WP_114548324.1">
    <property type="nucleotide sequence ID" value="NZ_DBFWAD010000091.1"/>
</dbReference>
<comment type="subcellular location">
    <subcellularLocation>
        <location evidence="12">Cell membrane</location>
        <topology evidence="12">Peripheral membrane protein</topology>
        <orientation evidence="12">Cytoplasmic side</orientation>
    </subcellularLocation>
</comment>
<dbReference type="InterPro" id="IPR035647">
    <property type="entry name" value="EFG_III/V"/>
</dbReference>
<comment type="similarity">
    <text evidence="1 12">Belongs to the TRAFAC class translation factor GTPase superfamily. Classic translation factor GTPase family. LepA subfamily.</text>
</comment>
<proteinExistence type="inferred from homology"/>
<name>A0A369P5Q8_9ACTN</name>
<dbReference type="PANTHER" id="PTHR43512:SF4">
    <property type="entry name" value="TRANSLATION FACTOR GUF1 HOMOLOG, CHLOROPLASTIC"/>
    <property type="match status" value="1"/>
</dbReference>
<sequence length="601" mass="66165">MTHELSHIRNFSIIAHIDHGKSTLSDRILELTGTVAKRDMQAQLLDSMDIERERGITIKSQAVRVSYTADDGETYQLNLIDTPGHVDFTYEVSRSLAACDGAVLVVDATQGVEAQTVANAMLAMNADLEIIPLINKIDLPAAEPERVKAEIEDGLAIPADDAVLASGKTGEGVHDLLEAVVYNIPAPEGDGAAPLRALIFDSYFDAYRGVVALIRVVDGRIKKGDKIRMMATGTETLVEEVGARHPQEVPEEALYVGEVGYLVTGLKDVSQVKVGDTITVADGGVNEPLPGYREAKPMVFTGLFPIDGDQYEPLKEALEKLSLNDPALVWEPETSHALGFGFRVGFLGLLHMEVIKERLEREFGLDLLATAPSVEYHVYLKGGEMVSLHSPQEMPDPGSIDHVEEPYLKAKILIPPDYVGAVMDLAVGRRGNFVTMNYLSQTTVEMLWEIPLSELILDFFDKLKSNTKGYASLDYEMDGYKPSQLVKLDILLSGKPIDALSFIVHKDKAYDRGRVLCDKLKEIIPRQMFEVPIQAAIGGRVLARQTVKAKRKDVLAKCYGGDITRKRKLLEKQKAGKKRMKAIGNVEVPQEAFMAILKVDE</sequence>
<keyword evidence="5 12" id="KW-0648">Protein biosynthesis</keyword>
<evidence type="ECO:0000256" key="3">
    <source>
        <dbReference type="ARBA" id="ARBA00022741"/>
    </source>
</evidence>
<evidence type="ECO:0000256" key="7">
    <source>
        <dbReference type="ARBA" id="ARBA00023136"/>
    </source>
</evidence>
<dbReference type="SUPFAM" id="SSF50447">
    <property type="entry name" value="Translation proteins"/>
    <property type="match status" value="1"/>
</dbReference>
<dbReference type="InterPro" id="IPR000640">
    <property type="entry name" value="EFG_V-like"/>
</dbReference>
<dbReference type="PRINTS" id="PR00315">
    <property type="entry name" value="ELONGATNFCT"/>
</dbReference>
<dbReference type="GO" id="GO:0003746">
    <property type="term" value="F:translation elongation factor activity"/>
    <property type="evidence" value="ECO:0007669"/>
    <property type="project" value="UniProtKB-UniRule"/>
</dbReference>
<dbReference type="SMART" id="SM00838">
    <property type="entry name" value="EFG_C"/>
    <property type="match status" value="1"/>
</dbReference>
<dbReference type="Pfam" id="PF06421">
    <property type="entry name" value="LepA_C"/>
    <property type="match status" value="1"/>
</dbReference>
<dbReference type="EMBL" id="PPUT01000002">
    <property type="protein sequence ID" value="RDC46607.1"/>
    <property type="molecule type" value="Genomic_DNA"/>
</dbReference>
<evidence type="ECO:0000256" key="11">
    <source>
        <dbReference type="ARBA" id="ARBA00066744"/>
    </source>
</evidence>
<organism evidence="14 15">
    <name type="scientific">Adlercreutzia equolifaciens subsp. celatus</name>
    <dbReference type="NCBI Taxonomy" id="394340"/>
    <lineage>
        <taxon>Bacteria</taxon>
        <taxon>Bacillati</taxon>
        <taxon>Actinomycetota</taxon>
        <taxon>Coriobacteriia</taxon>
        <taxon>Eggerthellales</taxon>
        <taxon>Eggerthellaceae</taxon>
        <taxon>Adlercreutzia</taxon>
    </lineage>
</organism>
<evidence type="ECO:0000256" key="1">
    <source>
        <dbReference type="ARBA" id="ARBA00005454"/>
    </source>
</evidence>
<dbReference type="CDD" id="cd01890">
    <property type="entry name" value="LepA"/>
    <property type="match status" value="1"/>
</dbReference>
<dbReference type="CDD" id="cd03709">
    <property type="entry name" value="lepA_C"/>
    <property type="match status" value="1"/>
</dbReference>
<evidence type="ECO:0000256" key="2">
    <source>
        <dbReference type="ARBA" id="ARBA00022475"/>
    </source>
</evidence>
<dbReference type="InterPro" id="IPR027417">
    <property type="entry name" value="P-loop_NTPase"/>
</dbReference>
<dbReference type="CDD" id="cd03699">
    <property type="entry name" value="EF4_II"/>
    <property type="match status" value="1"/>
</dbReference>
<gene>
    <name evidence="12" type="primary">lepA</name>
    <name evidence="14" type="ORF">C1850_01390</name>
</gene>
<evidence type="ECO:0000256" key="6">
    <source>
        <dbReference type="ARBA" id="ARBA00023134"/>
    </source>
</evidence>
<dbReference type="CDD" id="cd16260">
    <property type="entry name" value="EF4_III"/>
    <property type="match status" value="1"/>
</dbReference>
<dbReference type="EC" id="3.6.5.n1" evidence="11 12"/>
<evidence type="ECO:0000313" key="15">
    <source>
        <dbReference type="Proteomes" id="UP000253805"/>
    </source>
</evidence>
<dbReference type="GO" id="GO:0005886">
    <property type="term" value="C:plasma membrane"/>
    <property type="evidence" value="ECO:0007669"/>
    <property type="project" value="UniProtKB-SubCell"/>
</dbReference>
<dbReference type="Gene3D" id="3.30.70.2570">
    <property type="entry name" value="Elongation factor 4, C-terminal domain"/>
    <property type="match status" value="1"/>
</dbReference>
<dbReference type="PROSITE" id="PS51722">
    <property type="entry name" value="G_TR_2"/>
    <property type="match status" value="1"/>
</dbReference>
<dbReference type="Gene3D" id="3.40.50.300">
    <property type="entry name" value="P-loop containing nucleotide triphosphate hydrolases"/>
    <property type="match status" value="1"/>
</dbReference>
<evidence type="ECO:0000256" key="10">
    <source>
        <dbReference type="ARBA" id="ARBA00061052"/>
    </source>
</evidence>
<keyword evidence="2 12" id="KW-1003">Cell membrane</keyword>
<dbReference type="FunFam" id="3.30.70.240:FF:000007">
    <property type="entry name" value="Translation factor GUF1, mitochondrial"/>
    <property type="match status" value="1"/>
</dbReference>
<dbReference type="NCBIfam" id="TIGR01393">
    <property type="entry name" value="lepA"/>
    <property type="match status" value="1"/>
</dbReference>
<dbReference type="SUPFAM" id="SSF52540">
    <property type="entry name" value="P-loop containing nucleoside triphosphate hydrolases"/>
    <property type="match status" value="1"/>
</dbReference>
<keyword evidence="3 12" id="KW-0547">Nucleotide-binding</keyword>
<dbReference type="AlphaFoldDB" id="A0A369P5Q8"/>
<dbReference type="InterPro" id="IPR031157">
    <property type="entry name" value="G_TR_CS"/>
</dbReference>
<keyword evidence="6 12" id="KW-0342">GTP-binding</keyword>
<dbReference type="GO" id="GO:0043022">
    <property type="term" value="F:ribosome binding"/>
    <property type="evidence" value="ECO:0007669"/>
    <property type="project" value="UniProtKB-UniRule"/>
</dbReference>
<dbReference type="InterPro" id="IPR006297">
    <property type="entry name" value="EF-4"/>
</dbReference>
<dbReference type="Pfam" id="PF03144">
    <property type="entry name" value="GTP_EFTU_D2"/>
    <property type="match status" value="1"/>
</dbReference>
<accession>A0A369P5Q8</accession>
<dbReference type="InterPro" id="IPR004161">
    <property type="entry name" value="EFTu-like_2"/>
</dbReference>
<dbReference type="Pfam" id="PF00009">
    <property type="entry name" value="GTP_EFTU"/>
    <property type="match status" value="1"/>
</dbReference>
<dbReference type="FunFam" id="3.30.70.870:FF:000004">
    <property type="entry name" value="Translation factor GUF1, mitochondrial"/>
    <property type="match status" value="1"/>
</dbReference>
<dbReference type="InterPro" id="IPR005225">
    <property type="entry name" value="Small_GTP-bd"/>
</dbReference>
<dbReference type="HAMAP" id="MF_00071">
    <property type="entry name" value="LepA"/>
    <property type="match status" value="1"/>
</dbReference>